<dbReference type="Pfam" id="PF11219">
    <property type="entry name" value="DUF3014"/>
    <property type="match status" value="1"/>
</dbReference>
<evidence type="ECO:0000313" key="3">
    <source>
        <dbReference type="Proteomes" id="UP000256763"/>
    </source>
</evidence>
<dbReference type="AlphaFoldDB" id="A0A3E0WN71"/>
<gene>
    <name evidence="2" type="ORF">CAL65_15350</name>
</gene>
<sequence>MKKGLFSVVVVVLLVSVGWWLFPSDSDEDLIDYVPTRGAVIVPAEEPVPQIRHPVPELAQAPGEEEEALPELDESDPEMERALAKLVGDGSLELVLRGFVRRVVVTVDNLPNDQLPQRFLPARPVEGEFATAGEDETLRIASANFERYRPVVENLEALDTEQLVAAYVRYYPLFQKAYEEIGFPEAYFNNRLIEVIDHLLETPLPEGELRLVQPSVRFRFADRELESLSAGRRCCCAWGRRTPSGLRPSSARCGLSLFGSRRRRRLINSSEAYGGGLALPP</sequence>
<dbReference type="InterPro" id="IPR021382">
    <property type="entry name" value="DUF3014"/>
</dbReference>
<dbReference type="Proteomes" id="UP000256763">
    <property type="component" value="Unassembled WGS sequence"/>
</dbReference>
<keyword evidence="3" id="KW-1185">Reference proteome</keyword>
<name>A0A3E0WN71_9GAMM</name>
<comment type="caution">
    <text evidence="2">The sequence shown here is derived from an EMBL/GenBank/DDBJ whole genome shotgun (WGS) entry which is preliminary data.</text>
</comment>
<evidence type="ECO:0000313" key="2">
    <source>
        <dbReference type="EMBL" id="RFA34412.1"/>
    </source>
</evidence>
<proteinExistence type="predicted"/>
<feature type="region of interest" description="Disordered" evidence="1">
    <location>
        <begin position="54"/>
        <end position="75"/>
    </location>
</feature>
<dbReference type="EMBL" id="NFZW01000016">
    <property type="protein sequence ID" value="RFA34412.1"/>
    <property type="molecule type" value="Genomic_DNA"/>
</dbReference>
<feature type="compositionally biased region" description="Acidic residues" evidence="1">
    <location>
        <begin position="63"/>
        <end position="75"/>
    </location>
</feature>
<dbReference type="RefSeq" id="WP_116348169.1">
    <property type="nucleotide sequence ID" value="NZ_NFZW01000016.1"/>
</dbReference>
<accession>A0A3E0WN71</accession>
<organism evidence="2 3">
    <name type="scientific">Alkalilimnicola ehrlichii</name>
    <dbReference type="NCBI Taxonomy" id="351052"/>
    <lineage>
        <taxon>Bacteria</taxon>
        <taxon>Pseudomonadati</taxon>
        <taxon>Pseudomonadota</taxon>
        <taxon>Gammaproteobacteria</taxon>
        <taxon>Chromatiales</taxon>
        <taxon>Ectothiorhodospiraceae</taxon>
        <taxon>Alkalilimnicola</taxon>
    </lineage>
</organism>
<evidence type="ECO:0008006" key="4">
    <source>
        <dbReference type="Google" id="ProtNLM"/>
    </source>
</evidence>
<reference evidence="3" key="1">
    <citation type="submission" date="2017-05" db="EMBL/GenBank/DDBJ databases">
        <authorList>
            <person name="Sharma S."/>
            <person name="Sidhu C."/>
            <person name="Pinnaka A.K."/>
        </authorList>
    </citation>
    <scope>NUCLEOTIDE SEQUENCE [LARGE SCALE GENOMIC DNA]</scope>
    <source>
        <strain evidence="3">AK93</strain>
    </source>
</reference>
<protein>
    <recommendedName>
        <fullName evidence="4">DUF3014 domain-containing protein</fullName>
    </recommendedName>
</protein>
<evidence type="ECO:0000256" key="1">
    <source>
        <dbReference type="SAM" id="MobiDB-lite"/>
    </source>
</evidence>